<sequence length="413" mass="46234">MPRAAKNITNKQSLTKTRVPKAKSQKANTLALDATETRTPANTNKENFEGDEVVKKKSRVFIPWSKDHSVTDELLTLIEDSTCWKVAFGFDKGMATNADTSSKGKTVMEHCADIARALFITGKEDSKWTEEDVVDLKGTIKNRMASLKTFYIEYRNQLGETGHGLVISGREDEITANSAIANAFDLTMSKFPWYKRMHELMGTSPVVSRAAVSNSTTPIDTSILNREDDYERSPSPVWDIEMDQALRSSPGLDSRAGSPGFDDSDFGKSDNEKLDNYTAPITPAHKVLLTVKPPASAAPTPTKSATKKRQTPQDFVKDVADAEREARLRMTEINAKERTAREEIKRRTAHNTALEVERLRLKYQHNEMMENRSQAIAQREHERIMIEKQIELERVRAGFTGGSLDPQLRGGSL</sequence>
<accession>A0ACB8ACS0</accession>
<evidence type="ECO:0000313" key="1">
    <source>
        <dbReference type="EMBL" id="KAH7911006.1"/>
    </source>
</evidence>
<gene>
    <name evidence="1" type="ORF">BJ138DRAFT_1101375</name>
</gene>
<name>A0ACB8ACS0_9AGAM</name>
<protein>
    <submittedName>
        <fullName evidence="1">Uncharacterized protein</fullName>
    </submittedName>
</protein>
<evidence type="ECO:0000313" key="2">
    <source>
        <dbReference type="Proteomes" id="UP000790377"/>
    </source>
</evidence>
<dbReference type="Proteomes" id="UP000790377">
    <property type="component" value="Unassembled WGS sequence"/>
</dbReference>
<reference evidence="1" key="1">
    <citation type="journal article" date="2021" name="New Phytol.">
        <title>Evolutionary innovations through gain and loss of genes in the ectomycorrhizal Boletales.</title>
        <authorList>
            <person name="Wu G."/>
            <person name="Miyauchi S."/>
            <person name="Morin E."/>
            <person name="Kuo A."/>
            <person name="Drula E."/>
            <person name="Varga T."/>
            <person name="Kohler A."/>
            <person name="Feng B."/>
            <person name="Cao Y."/>
            <person name="Lipzen A."/>
            <person name="Daum C."/>
            <person name="Hundley H."/>
            <person name="Pangilinan J."/>
            <person name="Johnson J."/>
            <person name="Barry K."/>
            <person name="LaButti K."/>
            <person name="Ng V."/>
            <person name="Ahrendt S."/>
            <person name="Min B."/>
            <person name="Choi I.G."/>
            <person name="Park H."/>
            <person name="Plett J.M."/>
            <person name="Magnuson J."/>
            <person name="Spatafora J.W."/>
            <person name="Nagy L.G."/>
            <person name="Henrissat B."/>
            <person name="Grigoriev I.V."/>
            <person name="Yang Z.L."/>
            <person name="Xu J."/>
            <person name="Martin F.M."/>
        </authorList>
    </citation>
    <scope>NUCLEOTIDE SEQUENCE</scope>
    <source>
        <strain evidence="1">ATCC 28755</strain>
    </source>
</reference>
<comment type="caution">
    <text evidence="1">The sequence shown here is derived from an EMBL/GenBank/DDBJ whole genome shotgun (WGS) entry which is preliminary data.</text>
</comment>
<dbReference type="EMBL" id="MU267692">
    <property type="protein sequence ID" value="KAH7911006.1"/>
    <property type="molecule type" value="Genomic_DNA"/>
</dbReference>
<proteinExistence type="predicted"/>
<keyword evidence="2" id="KW-1185">Reference proteome</keyword>
<organism evidence="1 2">
    <name type="scientific">Hygrophoropsis aurantiaca</name>
    <dbReference type="NCBI Taxonomy" id="72124"/>
    <lineage>
        <taxon>Eukaryota</taxon>
        <taxon>Fungi</taxon>
        <taxon>Dikarya</taxon>
        <taxon>Basidiomycota</taxon>
        <taxon>Agaricomycotina</taxon>
        <taxon>Agaricomycetes</taxon>
        <taxon>Agaricomycetidae</taxon>
        <taxon>Boletales</taxon>
        <taxon>Coniophorineae</taxon>
        <taxon>Hygrophoropsidaceae</taxon>
        <taxon>Hygrophoropsis</taxon>
    </lineage>
</organism>